<keyword evidence="7 9" id="KW-1133">Transmembrane helix</keyword>
<feature type="transmembrane region" description="Helical" evidence="9">
    <location>
        <begin position="34"/>
        <end position="55"/>
    </location>
</feature>
<gene>
    <name evidence="11" type="primary">tcyB</name>
    <name evidence="11" type="ORF">NCTC13337_01609</name>
</gene>
<proteinExistence type="inferred from homology"/>
<keyword evidence="12" id="KW-1185">Reference proteome</keyword>
<keyword evidence="4" id="KW-1003">Cell membrane</keyword>
<comment type="similarity">
    <text evidence="2">Belongs to the binding-protein-dependent transport system permease family. HisMQ subfamily.</text>
</comment>
<dbReference type="FunFam" id="1.10.3720.10:FF:000009">
    <property type="entry name" value="Amino acid ABC transporter permease"/>
    <property type="match status" value="1"/>
</dbReference>
<dbReference type="EMBL" id="UHIC01000001">
    <property type="protein sequence ID" value="SUO95841.1"/>
    <property type="molecule type" value="Genomic_DNA"/>
</dbReference>
<keyword evidence="8 9" id="KW-0472">Membrane</keyword>
<evidence type="ECO:0000256" key="2">
    <source>
        <dbReference type="ARBA" id="ARBA00010072"/>
    </source>
</evidence>
<evidence type="ECO:0000313" key="12">
    <source>
        <dbReference type="Proteomes" id="UP000254601"/>
    </source>
</evidence>
<dbReference type="InterPro" id="IPR010065">
    <property type="entry name" value="AA_ABC_transptr_permease_3TM"/>
</dbReference>
<evidence type="ECO:0000313" key="11">
    <source>
        <dbReference type="EMBL" id="SUO95841.1"/>
    </source>
</evidence>
<reference evidence="11 12" key="1">
    <citation type="submission" date="2018-06" db="EMBL/GenBank/DDBJ databases">
        <authorList>
            <consortium name="Pathogen Informatics"/>
            <person name="Doyle S."/>
        </authorList>
    </citation>
    <scope>NUCLEOTIDE SEQUENCE [LARGE SCALE GENOMIC DNA]</scope>
    <source>
        <strain evidence="11 12">NCTC13337</strain>
    </source>
</reference>
<feature type="transmembrane region" description="Helical" evidence="9">
    <location>
        <begin position="204"/>
        <end position="224"/>
    </location>
</feature>
<dbReference type="GO" id="GO:0043190">
    <property type="term" value="C:ATP-binding cassette (ABC) transporter complex"/>
    <property type="evidence" value="ECO:0007669"/>
    <property type="project" value="InterPro"/>
</dbReference>
<evidence type="ECO:0000256" key="5">
    <source>
        <dbReference type="ARBA" id="ARBA00022692"/>
    </source>
</evidence>
<dbReference type="Gene3D" id="1.10.3720.10">
    <property type="entry name" value="MetI-like"/>
    <property type="match status" value="1"/>
</dbReference>
<dbReference type="NCBIfam" id="TIGR01726">
    <property type="entry name" value="HEQRo_perm_3TM"/>
    <property type="match status" value="1"/>
</dbReference>
<evidence type="ECO:0000256" key="6">
    <source>
        <dbReference type="ARBA" id="ARBA00022970"/>
    </source>
</evidence>
<accession>A0A380MVV7</accession>
<dbReference type="SUPFAM" id="SSF161098">
    <property type="entry name" value="MetI-like"/>
    <property type="match status" value="1"/>
</dbReference>
<dbReference type="Proteomes" id="UP000254601">
    <property type="component" value="Unassembled WGS sequence"/>
</dbReference>
<dbReference type="PANTHER" id="PTHR30614:SF0">
    <property type="entry name" value="L-CYSTINE TRANSPORT SYSTEM PERMEASE PROTEIN TCYL"/>
    <property type="match status" value="1"/>
</dbReference>
<name>A0A380MVV7_9GAMM</name>
<dbReference type="CDD" id="cd06261">
    <property type="entry name" value="TM_PBP2"/>
    <property type="match status" value="1"/>
</dbReference>
<dbReference type="PROSITE" id="PS50928">
    <property type="entry name" value="ABC_TM1"/>
    <property type="match status" value="1"/>
</dbReference>
<dbReference type="Pfam" id="PF00528">
    <property type="entry name" value="BPD_transp_1"/>
    <property type="match status" value="1"/>
</dbReference>
<dbReference type="AlphaFoldDB" id="A0A380MVV7"/>
<dbReference type="GO" id="GO:0015184">
    <property type="term" value="F:L-cystine transmembrane transporter activity"/>
    <property type="evidence" value="ECO:0007669"/>
    <property type="project" value="TreeGrafter"/>
</dbReference>
<comment type="subcellular location">
    <subcellularLocation>
        <location evidence="1">Cell inner membrane</location>
        <topology evidence="1">Multi-pass membrane protein</topology>
    </subcellularLocation>
    <subcellularLocation>
        <location evidence="9">Cell membrane</location>
        <topology evidence="9">Multi-pass membrane protein</topology>
    </subcellularLocation>
</comment>
<sequence>MLTDFLVALPWMDAAKAKIAIEAAGPLFKGLWQFTLPLTLISFIIGLIFAFLLALPRIGRPKHIWHLIAYRLATIYISIIRGTPMLAQLFIIFYALPNIGITLDPFPTAIIAFSLNTTAYGSEIIRAAILSIPKGQWEAGYTIGMDNRQTLMRIILPQALRVAIPPLSNNFIGLVKETSLASVVLVPEMMRQANIIASRTYEFLLVYTEAALFYWVICFLLNLIQMRLEKYFDRYIAK</sequence>
<evidence type="ECO:0000256" key="7">
    <source>
        <dbReference type="ARBA" id="ARBA00022989"/>
    </source>
</evidence>
<evidence type="ECO:0000259" key="10">
    <source>
        <dbReference type="PROSITE" id="PS50928"/>
    </source>
</evidence>
<dbReference type="InterPro" id="IPR000515">
    <property type="entry name" value="MetI-like"/>
</dbReference>
<dbReference type="InterPro" id="IPR035906">
    <property type="entry name" value="MetI-like_sf"/>
</dbReference>
<evidence type="ECO:0000256" key="8">
    <source>
        <dbReference type="ARBA" id="ARBA00023136"/>
    </source>
</evidence>
<keyword evidence="3 9" id="KW-0813">Transport</keyword>
<protein>
    <submittedName>
        <fullName evidence="11">L-cystine transport system permease protein tcyB</fullName>
    </submittedName>
</protein>
<dbReference type="InterPro" id="IPR043429">
    <property type="entry name" value="ArtM/GltK/GlnP/TcyL/YhdX-like"/>
</dbReference>
<evidence type="ECO:0000256" key="4">
    <source>
        <dbReference type="ARBA" id="ARBA00022475"/>
    </source>
</evidence>
<dbReference type="PANTHER" id="PTHR30614">
    <property type="entry name" value="MEMBRANE COMPONENT OF AMINO ACID ABC TRANSPORTER"/>
    <property type="match status" value="1"/>
</dbReference>
<keyword evidence="5 9" id="KW-0812">Transmembrane</keyword>
<evidence type="ECO:0000256" key="9">
    <source>
        <dbReference type="RuleBase" id="RU363032"/>
    </source>
</evidence>
<evidence type="ECO:0000256" key="3">
    <source>
        <dbReference type="ARBA" id="ARBA00022448"/>
    </source>
</evidence>
<keyword evidence="6" id="KW-0029">Amino-acid transport</keyword>
<organism evidence="11 12">
    <name type="scientific">Suttonella ornithocola</name>
    <dbReference type="NCBI Taxonomy" id="279832"/>
    <lineage>
        <taxon>Bacteria</taxon>
        <taxon>Pseudomonadati</taxon>
        <taxon>Pseudomonadota</taxon>
        <taxon>Gammaproteobacteria</taxon>
        <taxon>Cardiobacteriales</taxon>
        <taxon>Cardiobacteriaceae</taxon>
        <taxon>Suttonella</taxon>
    </lineage>
</organism>
<feature type="domain" description="ABC transmembrane type-1" evidence="10">
    <location>
        <begin position="32"/>
        <end position="225"/>
    </location>
</feature>
<evidence type="ECO:0000256" key="1">
    <source>
        <dbReference type="ARBA" id="ARBA00004429"/>
    </source>
</evidence>